<feature type="region of interest" description="Disordered" evidence="1">
    <location>
        <begin position="122"/>
        <end position="151"/>
    </location>
</feature>
<keyword evidence="2" id="KW-0732">Signal</keyword>
<feature type="signal peptide" evidence="2">
    <location>
        <begin position="1"/>
        <end position="19"/>
    </location>
</feature>
<evidence type="ECO:0000256" key="1">
    <source>
        <dbReference type="SAM" id="MobiDB-lite"/>
    </source>
</evidence>
<accession>A0A6V1M4X8</accession>
<feature type="chain" id="PRO_5030160715" evidence="2">
    <location>
        <begin position="20"/>
        <end position="180"/>
    </location>
</feature>
<protein>
    <submittedName>
        <fullName evidence="3">Uncharacterized protein</fullName>
    </submittedName>
</protein>
<evidence type="ECO:0000256" key="2">
    <source>
        <dbReference type="SAM" id="SignalP"/>
    </source>
</evidence>
<sequence length="180" mass="20432">MSFFLRLYFIISFLAAVQADCATKCRSQFYDARSQAAAEACLSQRSVFPAPVVYEMCQGVFLQTYHSVCMNFCDPAEPITAYDCPNIVRSAAISLKQGMKACKLGRDGATRWVADNYKYDEEDERRSMEEIQQQTKDPEPEPEPEPEPQAVIEKVEEVIEEIAEEIMEEVEEMVGETSDL</sequence>
<proteinExistence type="predicted"/>
<gene>
    <name evidence="3" type="ORF">HAKA00212_LOCUS4453</name>
</gene>
<reference evidence="3" key="1">
    <citation type="submission" date="2021-01" db="EMBL/GenBank/DDBJ databases">
        <authorList>
            <person name="Corre E."/>
            <person name="Pelletier E."/>
            <person name="Niang G."/>
            <person name="Scheremetjew M."/>
            <person name="Finn R."/>
            <person name="Kale V."/>
            <person name="Holt S."/>
            <person name="Cochrane G."/>
            <person name="Meng A."/>
            <person name="Brown T."/>
            <person name="Cohen L."/>
        </authorList>
    </citation>
    <scope>NUCLEOTIDE SEQUENCE</scope>
    <source>
        <strain evidence="3">CCMP3107</strain>
    </source>
</reference>
<dbReference type="AlphaFoldDB" id="A0A6V1M4X8"/>
<dbReference type="EMBL" id="HBIU01010474">
    <property type="protein sequence ID" value="CAE0625782.1"/>
    <property type="molecule type" value="Transcribed_RNA"/>
</dbReference>
<organism evidence="3">
    <name type="scientific">Heterosigma akashiwo</name>
    <name type="common">Chromophytic alga</name>
    <name type="synonym">Heterosigma carterae</name>
    <dbReference type="NCBI Taxonomy" id="2829"/>
    <lineage>
        <taxon>Eukaryota</taxon>
        <taxon>Sar</taxon>
        <taxon>Stramenopiles</taxon>
        <taxon>Ochrophyta</taxon>
        <taxon>Raphidophyceae</taxon>
        <taxon>Chattonellales</taxon>
        <taxon>Chattonellaceae</taxon>
        <taxon>Heterosigma</taxon>
    </lineage>
</organism>
<evidence type="ECO:0000313" key="3">
    <source>
        <dbReference type="EMBL" id="CAE0625782.1"/>
    </source>
</evidence>
<name>A0A6V1M4X8_HETAK</name>